<dbReference type="AlphaFoldDB" id="L7J6E3"/>
<organism>
    <name type="scientific">Pyricularia oryzae (strain P131)</name>
    <name type="common">Rice blast fungus</name>
    <name type="synonym">Magnaporthe oryzae</name>
    <dbReference type="NCBI Taxonomy" id="1143193"/>
    <lineage>
        <taxon>Eukaryota</taxon>
        <taxon>Fungi</taxon>
        <taxon>Dikarya</taxon>
        <taxon>Ascomycota</taxon>
        <taxon>Pezizomycotina</taxon>
        <taxon>Sordariomycetes</taxon>
        <taxon>Sordariomycetidae</taxon>
        <taxon>Magnaporthales</taxon>
        <taxon>Pyriculariaceae</taxon>
        <taxon>Pyricularia</taxon>
    </lineage>
</organism>
<sequence length="28" mass="2992">MLRNFAILCGFAVVTLSTLANCYDQGIG</sequence>
<gene>
    <name evidence="1" type="ORF">OOW_P131scaffold00953g1</name>
</gene>
<reference evidence="1" key="1">
    <citation type="journal article" date="2012" name="PLoS Genet.">
        <title>Comparative analysis of the genomes of two field isolates of the rice blast fungus Magnaporthe oryzae.</title>
        <authorList>
            <person name="Xue M."/>
            <person name="Yang J."/>
            <person name="Li Z."/>
            <person name="Hu S."/>
            <person name="Yao N."/>
            <person name="Dean R.A."/>
            <person name="Zhao W."/>
            <person name="Shen M."/>
            <person name="Zhang H."/>
            <person name="Li C."/>
            <person name="Liu L."/>
            <person name="Cao L."/>
            <person name="Xu X."/>
            <person name="Xing Y."/>
            <person name="Hsiang T."/>
            <person name="Zhang Z."/>
            <person name="Xu J.R."/>
            <person name="Peng Y.L."/>
        </authorList>
    </citation>
    <scope>NUCLEOTIDE SEQUENCE [LARGE SCALE GENOMIC DNA]</scope>
    <source>
        <strain evidence="1">P131</strain>
    </source>
</reference>
<protein>
    <submittedName>
        <fullName evidence="1">Uncharacterized protein</fullName>
    </submittedName>
</protein>
<accession>L7J6E3</accession>
<dbReference type="EMBL" id="JH794718">
    <property type="protein sequence ID" value="ELQ63713.1"/>
    <property type="molecule type" value="Genomic_DNA"/>
</dbReference>
<name>L7J6E3_PYRO1</name>
<evidence type="ECO:0000313" key="1">
    <source>
        <dbReference type="EMBL" id="ELQ63713.1"/>
    </source>
</evidence>
<proteinExistence type="predicted"/>